<evidence type="ECO:0000313" key="2">
    <source>
        <dbReference type="Proteomes" id="UP000828390"/>
    </source>
</evidence>
<name>A0A9D4JHP5_DREPO</name>
<protein>
    <submittedName>
        <fullName evidence="1">Uncharacterized protein</fullName>
    </submittedName>
</protein>
<comment type="caution">
    <text evidence="1">The sequence shown here is derived from an EMBL/GenBank/DDBJ whole genome shotgun (WGS) entry which is preliminary data.</text>
</comment>
<dbReference type="Proteomes" id="UP000828390">
    <property type="component" value="Unassembled WGS sequence"/>
</dbReference>
<organism evidence="1 2">
    <name type="scientific">Dreissena polymorpha</name>
    <name type="common">Zebra mussel</name>
    <name type="synonym">Mytilus polymorpha</name>
    <dbReference type="NCBI Taxonomy" id="45954"/>
    <lineage>
        <taxon>Eukaryota</taxon>
        <taxon>Metazoa</taxon>
        <taxon>Spiralia</taxon>
        <taxon>Lophotrochozoa</taxon>
        <taxon>Mollusca</taxon>
        <taxon>Bivalvia</taxon>
        <taxon>Autobranchia</taxon>
        <taxon>Heteroconchia</taxon>
        <taxon>Euheterodonta</taxon>
        <taxon>Imparidentia</taxon>
        <taxon>Neoheterodontei</taxon>
        <taxon>Myida</taxon>
        <taxon>Dreissenoidea</taxon>
        <taxon>Dreissenidae</taxon>
        <taxon>Dreissena</taxon>
    </lineage>
</organism>
<sequence>MDTSCMAVLDSATTMRTSVMLCCRCQCVLLGSRCGTIGHRCRRQSHDGPRLQGLSRFHRDTLYCLVYRHETKIKS</sequence>
<accession>A0A9D4JHP5</accession>
<proteinExistence type="predicted"/>
<dbReference type="EMBL" id="JAIWYP010000006">
    <property type="protein sequence ID" value="KAH3809118.1"/>
    <property type="molecule type" value="Genomic_DNA"/>
</dbReference>
<reference evidence="1" key="2">
    <citation type="submission" date="2020-11" db="EMBL/GenBank/DDBJ databases">
        <authorList>
            <person name="McCartney M.A."/>
            <person name="Auch B."/>
            <person name="Kono T."/>
            <person name="Mallez S."/>
            <person name="Becker A."/>
            <person name="Gohl D.M."/>
            <person name="Silverstein K.A.T."/>
            <person name="Koren S."/>
            <person name="Bechman K.B."/>
            <person name="Herman A."/>
            <person name="Abrahante J.E."/>
            <person name="Garbe J."/>
        </authorList>
    </citation>
    <scope>NUCLEOTIDE SEQUENCE</scope>
    <source>
        <strain evidence="1">Duluth1</strain>
        <tissue evidence="1">Whole animal</tissue>
    </source>
</reference>
<reference evidence="1" key="1">
    <citation type="journal article" date="2019" name="bioRxiv">
        <title>The Genome of the Zebra Mussel, Dreissena polymorpha: A Resource for Invasive Species Research.</title>
        <authorList>
            <person name="McCartney M.A."/>
            <person name="Auch B."/>
            <person name="Kono T."/>
            <person name="Mallez S."/>
            <person name="Zhang Y."/>
            <person name="Obille A."/>
            <person name="Becker A."/>
            <person name="Abrahante J.E."/>
            <person name="Garbe J."/>
            <person name="Badalamenti J.P."/>
            <person name="Herman A."/>
            <person name="Mangelson H."/>
            <person name="Liachko I."/>
            <person name="Sullivan S."/>
            <person name="Sone E.D."/>
            <person name="Koren S."/>
            <person name="Silverstein K.A.T."/>
            <person name="Beckman K.B."/>
            <person name="Gohl D.M."/>
        </authorList>
    </citation>
    <scope>NUCLEOTIDE SEQUENCE</scope>
    <source>
        <strain evidence="1">Duluth1</strain>
        <tissue evidence="1">Whole animal</tissue>
    </source>
</reference>
<keyword evidence="2" id="KW-1185">Reference proteome</keyword>
<evidence type="ECO:0000313" key="1">
    <source>
        <dbReference type="EMBL" id="KAH3809118.1"/>
    </source>
</evidence>
<dbReference type="AlphaFoldDB" id="A0A9D4JHP5"/>
<gene>
    <name evidence="1" type="ORF">DPMN_137481</name>
</gene>